<reference evidence="1" key="1">
    <citation type="journal article" date="2018" name="Virology">
        <title>A giant virus infecting green algae encodes key fermentation genes.</title>
        <authorList>
            <person name="Schvarcz C.R."/>
            <person name="Steward G.F."/>
        </authorList>
    </citation>
    <scope>NUCLEOTIDE SEQUENCE [LARGE SCALE GENOMIC DNA]</scope>
</reference>
<protein>
    <submittedName>
        <fullName evidence="1">Uncharacterized protein</fullName>
    </submittedName>
</protein>
<dbReference type="Proteomes" id="UP000244773">
    <property type="component" value="Segment"/>
</dbReference>
<proteinExistence type="predicted"/>
<name>A0A2P0VNJ8_9VIRU</name>
<keyword evidence="2" id="KW-1185">Reference proteome</keyword>
<gene>
    <name evidence="1" type="ORF">TetV_383</name>
</gene>
<evidence type="ECO:0000313" key="2">
    <source>
        <dbReference type="Proteomes" id="UP000244773"/>
    </source>
</evidence>
<organism evidence="1">
    <name type="scientific">Tetraselmis virus 1</name>
    <dbReference type="NCBI Taxonomy" id="2060617"/>
    <lineage>
        <taxon>Viruses</taxon>
        <taxon>Varidnaviria</taxon>
        <taxon>Bamfordvirae</taxon>
        <taxon>Nucleocytoviricota</taxon>
        <taxon>Megaviricetes</taxon>
        <taxon>Imitervirales</taxon>
        <taxon>Allomimiviridae</taxon>
        <taxon>Oceanusvirus</taxon>
        <taxon>Oceanusvirus kaneohense</taxon>
    </lineage>
</organism>
<sequence>MSITTILNECDDLLGDGSENDSHIAELCKKAKDRINVLGMLAKSVCDDITSNDSGNPVMNLSTCSKTNTLICGIDNVHKTLRQAVPDADDVVKQMSVVKKGPYKNLNTDIESQIYYTEPIGWAVVPALKVIVNTLRELEELTNY</sequence>
<evidence type="ECO:0000313" key="1">
    <source>
        <dbReference type="EMBL" id="AUF82475.1"/>
    </source>
</evidence>
<accession>A0A2P0VNJ8</accession>
<dbReference type="EMBL" id="KY322437">
    <property type="protein sequence ID" value="AUF82475.1"/>
    <property type="molecule type" value="Genomic_DNA"/>
</dbReference>